<feature type="region of interest" description="Disordered" evidence="1">
    <location>
        <begin position="1"/>
        <end position="48"/>
    </location>
</feature>
<proteinExistence type="predicted"/>
<feature type="compositionally biased region" description="Basic and acidic residues" evidence="1">
    <location>
        <begin position="22"/>
        <end position="43"/>
    </location>
</feature>
<comment type="caution">
    <text evidence="2">The sequence shown here is derived from an EMBL/GenBank/DDBJ whole genome shotgun (WGS) entry which is preliminary data.</text>
</comment>
<accession>A0A645JLN0</accession>
<dbReference type="EMBL" id="VSSQ01137526">
    <property type="protein sequence ID" value="MPN61224.1"/>
    <property type="molecule type" value="Genomic_DNA"/>
</dbReference>
<sequence length="102" mass="12380">MIRGDEWPVERNIGHLPQGQPRKREDPDPPRERFTDIPHHPELLRSGQEEQPLFVPLVYDHLHHREKRRCALHLVDEYRRREVLEERRAFIRGGRQAERIVQ</sequence>
<reference evidence="2" key="1">
    <citation type="submission" date="2019-08" db="EMBL/GenBank/DDBJ databases">
        <authorList>
            <person name="Kucharzyk K."/>
            <person name="Murdoch R.W."/>
            <person name="Higgins S."/>
            <person name="Loffler F."/>
        </authorList>
    </citation>
    <scope>NUCLEOTIDE SEQUENCE</scope>
</reference>
<name>A0A645JLN0_9ZZZZ</name>
<gene>
    <name evidence="2" type="ORF">SDC9_208958</name>
</gene>
<evidence type="ECO:0000256" key="1">
    <source>
        <dbReference type="SAM" id="MobiDB-lite"/>
    </source>
</evidence>
<feature type="compositionally biased region" description="Basic and acidic residues" evidence="1">
    <location>
        <begin position="1"/>
        <end position="13"/>
    </location>
</feature>
<evidence type="ECO:0000313" key="2">
    <source>
        <dbReference type="EMBL" id="MPN61224.1"/>
    </source>
</evidence>
<organism evidence="2">
    <name type="scientific">bioreactor metagenome</name>
    <dbReference type="NCBI Taxonomy" id="1076179"/>
    <lineage>
        <taxon>unclassified sequences</taxon>
        <taxon>metagenomes</taxon>
        <taxon>ecological metagenomes</taxon>
    </lineage>
</organism>
<protein>
    <submittedName>
        <fullName evidence="2">Uncharacterized protein</fullName>
    </submittedName>
</protein>
<dbReference type="AlphaFoldDB" id="A0A645JLN0"/>